<dbReference type="InterPro" id="IPR008921">
    <property type="entry name" value="DNA_pol3_clamp-load_cplx_C"/>
</dbReference>
<keyword evidence="3" id="KW-1185">Reference proteome</keyword>
<dbReference type="GO" id="GO:0006260">
    <property type="term" value="P:DNA replication"/>
    <property type="evidence" value="ECO:0007669"/>
    <property type="project" value="InterPro"/>
</dbReference>
<dbReference type="Proteomes" id="UP000203585">
    <property type="component" value="Segment"/>
</dbReference>
<dbReference type="GeneID" id="29123008"/>
<dbReference type="Gene3D" id="1.20.272.10">
    <property type="match status" value="1"/>
</dbReference>
<proteinExistence type="predicted"/>
<dbReference type="SUPFAM" id="SSF48019">
    <property type="entry name" value="post-AAA+ oligomerization domain-like"/>
    <property type="match status" value="1"/>
</dbReference>
<protein>
    <submittedName>
        <fullName evidence="2">AAA-ATPase</fullName>
    </submittedName>
</protein>
<feature type="domain" description="MgsA AAA+ ATPase C-terminal" evidence="1">
    <location>
        <begin position="45"/>
        <end position="154"/>
    </location>
</feature>
<gene>
    <name evidence="2" type="primary">80</name>
    <name evidence="2" type="ORF">KITKAT_80</name>
</gene>
<evidence type="ECO:0000313" key="2">
    <source>
        <dbReference type="EMBL" id="AMM44341.1"/>
    </source>
</evidence>
<accession>A0A140G6Q6</accession>
<sequence>MASRKSEPGEGQDSLFKPSCPNGVELNMAVSILIKELRRGKELEALYWAKQIESRFHKYVWRRLAIFAAEDVGLSNANLIVQINALWETYNKVMADSSSKAKPDGNILTMAVYLCAISPKNREVDNLKNVLGALEKEANWAPEIPDYAVDGHTAAGRAANPELNTDRGRALHWFTIGSHVENQIGPRDAELWHFRNLARREVMPADEVEKIAQEWNAAGKLLFGTAGKYPVVPADAPKD</sequence>
<dbReference type="Pfam" id="PF12002">
    <property type="entry name" value="MgsA_C"/>
    <property type="match status" value="1"/>
</dbReference>
<reference evidence="2 3" key="1">
    <citation type="submission" date="2016-02" db="EMBL/GenBank/DDBJ databases">
        <authorList>
            <person name="Blasi C.J."/>
            <person name="DeRuff K.C."/>
            <person name="Kobokovich A."/>
            <person name="Pizzorno M.C."/>
            <person name="Stowe E.L."/>
            <person name="Bowman C.A."/>
            <person name="Russell D.A."/>
            <person name="Pope W.H."/>
            <person name="Jacobs-Sera D."/>
            <person name="Hendrix R.W."/>
            <person name="Hatfull G.F."/>
        </authorList>
    </citation>
    <scope>NUCLEOTIDE SEQUENCE [LARGE SCALE GENOMIC DNA]</scope>
</reference>
<dbReference type="KEGG" id="vg:29123008"/>
<organism evidence="2 3">
    <name type="scientific">Arthrobacter phage Kitkat</name>
    <dbReference type="NCBI Taxonomy" id="1796996"/>
    <lineage>
        <taxon>Viruses</taxon>
        <taxon>Duplodnaviria</taxon>
        <taxon>Heunggongvirae</taxon>
        <taxon>Uroviricota</taxon>
        <taxon>Caudoviricetes</taxon>
        <taxon>Kelleziovirus</taxon>
        <taxon>Kelleziovirus kitkat</taxon>
    </lineage>
</organism>
<dbReference type="RefSeq" id="YP_009303363.1">
    <property type="nucleotide sequence ID" value="NC_031254.1"/>
</dbReference>
<name>A0A140G6Q6_9CAUD</name>
<dbReference type="InterPro" id="IPR021886">
    <property type="entry name" value="MgsA_C"/>
</dbReference>
<evidence type="ECO:0000259" key="1">
    <source>
        <dbReference type="Pfam" id="PF12002"/>
    </source>
</evidence>
<evidence type="ECO:0000313" key="3">
    <source>
        <dbReference type="Proteomes" id="UP000203585"/>
    </source>
</evidence>
<dbReference type="GO" id="GO:0003677">
    <property type="term" value="F:DNA binding"/>
    <property type="evidence" value="ECO:0007669"/>
    <property type="project" value="InterPro"/>
</dbReference>
<dbReference type="EMBL" id="KU647627">
    <property type="protein sequence ID" value="AMM44341.1"/>
    <property type="molecule type" value="Genomic_DNA"/>
</dbReference>